<comment type="similarity">
    <text evidence="3">In the C-terminal section; belongs to the peptidase M41 family.</text>
</comment>
<dbReference type="GO" id="GO:0005524">
    <property type="term" value="F:ATP binding"/>
    <property type="evidence" value="ECO:0007669"/>
    <property type="project" value="UniProtKB-KW"/>
</dbReference>
<dbReference type="PANTHER" id="PTHR43655">
    <property type="entry name" value="ATP-DEPENDENT PROTEASE"/>
    <property type="match status" value="1"/>
</dbReference>
<evidence type="ECO:0000256" key="14">
    <source>
        <dbReference type="ARBA" id="ARBA00023136"/>
    </source>
</evidence>
<proteinExistence type="inferred from homology"/>
<dbReference type="InterPro" id="IPR003959">
    <property type="entry name" value="ATPase_AAA_core"/>
</dbReference>
<evidence type="ECO:0000256" key="11">
    <source>
        <dbReference type="ARBA" id="ARBA00022946"/>
    </source>
</evidence>
<evidence type="ECO:0000256" key="12">
    <source>
        <dbReference type="ARBA" id="ARBA00022989"/>
    </source>
</evidence>
<evidence type="ECO:0000256" key="13">
    <source>
        <dbReference type="ARBA" id="ARBA00023049"/>
    </source>
</evidence>
<evidence type="ECO:0000256" key="9">
    <source>
        <dbReference type="ARBA" id="ARBA00022833"/>
    </source>
</evidence>
<dbReference type="Gene3D" id="1.20.58.760">
    <property type="entry name" value="Peptidase M41"/>
    <property type="match status" value="1"/>
</dbReference>
<evidence type="ECO:0000256" key="5">
    <source>
        <dbReference type="ARBA" id="ARBA00022692"/>
    </source>
</evidence>
<evidence type="ECO:0000256" key="3">
    <source>
        <dbReference type="ARBA" id="ARBA00010044"/>
    </source>
</evidence>
<dbReference type="InterPro" id="IPR000642">
    <property type="entry name" value="Peptidase_M41"/>
</dbReference>
<keyword evidence="14 16" id="KW-0472">Membrane</keyword>
<keyword evidence="13" id="KW-0482">Metalloprotease</keyword>
<keyword evidence="10" id="KW-0067">ATP-binding</keyword>
<keyword evidence="7" id="KW-0547">Nucleotide-binding</keyword>
<evidence type="ECO:0000256" key="7">
    <source>
        <dbReference type="ARBA" id="ARBA00022741"/>
    </source>
</evidence>
<evidence type="ECO:0000259" key="17">
    <source>
        <dbReference type="SMART" id="SM00382"/>
    </source>
</evidence>
<dbReference type="SUPFAM" id="SSF140990">
    <property type="entry name" value="FtsH protease domain-like"/>
    <property type="match status" value="1"/>
</dbReference>
<keyword evidence="11" id="KW-0809">Transit peptide</keyword>
<gene>
    <name evidence="18" type="ORF">CPAV1605_530</name>
</gene>
<dbReference type="Pfam" id="PF17862">
    <property type="entry name" value="AAA_lid_3"/>
    <property type="match status" value="1"/>
</dbReference>
<sequence>MNTMFVKNFIFYFIVTYMIGLLIVCFYTFIKNYTSSSKDGFTQMDYDINIINGSNSRSSNSLNFNSAKKPSNLSFDNVIGLNSVKKELRYYLDFIKNREKYLKHDVKLPKGVLLVGPPGTGKTLLVKALASEASIDLLQTSGSEFVEVYVGVGAARIRKLFENARSKKNCIIFIDEIDAVGRKRSDVNRDNSERDNTLNQLLVEMDGFNASSNIIVFAATNIVKTLDPALLRSGRFDKKVIFDAPNVDERKQMFELYLNSIKINKEVDTQDLAKRASGLTGADIANVANQAKILAIRRVTESKNNKNAEIILTNDDINKAIDEVMIGMEKRERQMTDEEKTIVSHHEAGHALMGYLLKNSSPPIKVSIIPRGEAALGFSQPEPKDQKLYKYVDLFDQICVFLGGRVAEEVIFNSITTGASDDIERLTKIAYGMVVRYGMVEELGAVNYTDVTEVSDEIKSKIDNKVKEIVSSAYDRTREILKKHESDIRKLAEKLLESETLLLNDIETLIDPKLRDSISNENLMFSSKTSNEEVHSGKAMTLESIKEVELDDN</sequence>
<dbReference type="Gene3D" id="3.40.50.300">
    <property type="entry name" value="P-loop containing nucleotide triphosphate hydrolases"/>
    <property type="match status" value="1"/>
</dbReference>
<feature type="domain" description="AAA+ ATPase" evidence="17">
    <location>
        <begin position="108"/>
        <end position="246"/>
    </location>
</feature>
<dbReference type="PANTHER" id="PTHR43655:SF2">
    <property type="entry name" value="AFG3 LIKE MATRIX AAA PEPTIDASE SUBUNIT 2, ISOFORM A"/>
    <property type="match status" value="1"/>
</dbReference>
<evidence type="ECO:0000256" key="4">
    <source>
        <dbReference type="ARBA" id="ARBA00022670"/>
    </source>
</evidence>
<accession>A0A5E8CLE3</accession>
<dbReference type="GO" id="GO:0016887">
    <property type="term" value="F:ATP hydrolysis activity"/>
    <property type="evidence" value="ECO:0007669"/>
    <property type="project" value="InterPro"/>
</dbReference>
<keyword evidence="15" id="KW-0175">Coiled coil</keyword>
<feature type="transmembrane region" description="Helical" evidence="16">
    <location>
        <begin position="9"/>
        <end position="30"/>
    </location>
</feature>
<keyword evidence="4" id="KW-0645">Protease</keyword>
<keyword evidence="9" id="KW-0862">Zinc</keyword>
<dbReference type="SMART" id="SM00382">
    <property type="entry name" value="AAA"/>
    <property type="match status" value="1"/>
</dbReference>
<dbReference type="InterPro" id="IPR041569">
    <property type="entry name" value="AAA_lid_3"/>
</dbReference>
<keyword evidence="6" id="KW-0479">Metal-binding</keyword>
<feature type="coiled-coil region" evidence="15">
    <location>
        <begin position="474"/>
        <end position="501"/>
    </location>
</feature>
<dbReference type="GO" id="GO:0034982">
    <property type="term" value="P:mitochondrial protein processing"/>
    <property type="evidence" value="ECO:0007669"/>
    <property type="project" value="TreeGrafter"/>
</dbReference>
<organism evidence="18">
    <name type="scientific">seawater metagenome</name>
    <dbReference type="NCBI Taxonomy" id="1561972"/>
    <lineage>
        <taxon>unclassified sequences</taxon>
        <taxon>metagenomes</taxon>
        <taxon>ecological metagenomes</taxon>
    </lineage>
</organism>
<dbReference type="InterPro" id="IPR003960">
    <property type="entry name" value="ATPase_AAA_CS"/>
</dbReference>
<keyword evidence="8" id="KW-0378">Hydrolase</keyword>
<dbReference type="GO" id="GO:0005745">
    <property type="term" value="C:m-AAA complex"/>
    <property type="evidence" value="ECO:0007669"/>
    <property type="project" value="TreeGrafter"/>
</dbReference>
<dbReference type="Pfam" id="PF00004">
    <property type="entry name" value="AAA"/>
    <property type="match status" value="1"/>
</dbReference>
<dbReference type="PROSITE" id="PS00674">
    <property type="entry name" value="AAA"/>
    <property type="match status" value="1"/>
</dbReference>
<dbReference type="InterPro" id="IPR050928">
    <property type="entry name" value="ATP-dep_Zn_Metalloprotease"/>
</dbReference>
<evidence type="ECO:0000256" key="10">
    <source>
        <dbReference type="ARBA" id="ARBA00022840"/>
    </source>
</evidence>
<evidence type="ECO:0000313" key="18">
    <source>
        <dbReference type="EMBL" id="VVU94805.1"/>
    </source>
</evidence>
<reference evidence="18" key="1">
    <citation type="submission" date="2019-09" db="EMBL/GenBank/DDBJ databases">
        <authorList>
            <person name="Needham M D."/>
        </authorList>
    </citation>
    <scope>NUCLEOTIDE SEQUENCE</scope>
</reference>
<dbReference type="EMBL" id="CABVLZ010000002">
    <property type="protein sequence ID" value="VVU94805.1"/>
    <property type="molecule type" value="Genomic_DNA"/>
</dbReference>
<evidence type="ECO:0000256" key="1">
    <source>
        <dbReference type="ARBA" id="ARBA00001947"/>
    </source>
</evidence>
<dbReference type="InterPro" id="IPR037219">
    <property type="entry name" value="Peptidase_M41-like"/>
</dbReference>
<dbReference type="FunFam" id="3.40.50.300:FF:000277">
    <property type="entry name" value="ATP-dependent zinc metalloprotease FtsH"/>
    <property type="match status" value="1"/>
</dbReference>
<dbReference type="GO" id="GO:0004176">
    <property type="term" value="F:ATP-dependent peptidase activity"/>
    <property type="evidence" value="ECO:0007669"/>
    <property type="project" value="InterPro"/>
</dbReference>
<dbReference type="Gene3D" id="1.10.8.60">
    <property type="match status" value="1"/>
</dbReference>
<dbReference type="InterPro" id="IPR003593">
    <property type="entry name" value="AAA+_ATPase"/>
</dbReference>
<keyword evidence="12 16" id="KW-1133">Transmembrane helix</keyword>
<dbReference type="SUPFAM" id="SSF52540">
    <property type="entry name" value="P-loop containing nucleoside triphosphate hydrolases"/>
    <property type="match status" value="1"/>
</dbReference>
<evidence type="ECO:0000256" key="8">
    <source>
        <dbReference type="ARBA" id="ARBA00022801"/>
    </source>
</evidence>
<evidence type="ECO:0000256" key="15">
    <source>
        <dbReference type="SAM" id="Coils"/>
    </source>
</evidence>
<dbReference type="AlphaFoldDB" id="A0A5E8CLE3"/>
<protein>
    <submittedName>
        <fullName evidence="18">Peptidase family M41</fullName>
    </submittedName>
</protein>
<comment type="subcellular location">
    <subcellularLocation>
        <location evidence="2">Membrane</location>
        <topology evidence="2">Multi-pass membrane protein</topology>
    </subcellularLocation>
</comment>
<dbReference type="FunFam" id="1.20.58.760:FF:000001">
    <property type="entry name" value="ATP-dependent zinc metalloprotease FtsH"/>
    <property type="match status" value="1"/>
</dbReference>
<evidence type="ECO:0000256" key="6">
    <source>
        <dbReference type="ARBA" id="ARBA00022723"/>
    </source>
</evidence>
<dbReference type="InterPro" id="IPR027417">
    <property type="entry name" value="P-loop_NTPase"/>
</dbReference>
<evidence type="ECO:0000256" key="2">
    <source>
        <dbReference type="ARBA" id="ARBA00004141"/>
    </source>
</evidence>
<name>A0A5E8CLE3_9ZZZZ</name>
<evidence type="ECO:0000256" key="16">
    <source>
        <dbReference type="SAM" id="Phobius"/>
    </source>
</evidence>
<dbReference type="Pfam" id="PF01434">
    <property type="entry name" value="Peptidase_M41"/>
    <property type="match status" value="1"/>
</dbReference>
<keyword evidence="5 16" id="KW-0812">Transmembrane</keyword>
<dbReference type="GO" id="GO:0046872">
    <property type="term" value="F:metal ion binding"/>
    <property type="evidence" value="ECO:0007669"/>
    <property type="project" value="UniProtKB-KW"/>
</dbReference>
<dbReference type="GO" id="GO:0004222">
    <property type="term" value="F:metalloendopeptidase activity"/>
    <property type="evidence" value="ECO:0007669"/>
    <property type="project" value="InterPro"/>
</dbReference>
<comment type="cofactor">
    <cofactor evidence="1">
        <name>Zn(2+)</name>
        <dbReference type="ChEBI" id="CHEBI:29105"/>
    </cofactor>
</comment>